<dbReference type="InterPro" id="IPR005474">
    <property type="entry name" value="Transketolase_N"/>
</dbReference>
<feature type="transmembrane region" description="Helical" evidence="1">
    <location>
        <begin position="59"/>
        <end position="79"/>
    </location>
</feature>
<dbReference type="EMBL" id="MGKY01000015">
    <property type="protein sequence ID" value="OGN33603.1"/>
    <property type="molecule type" value="Genomic_DNA"/>
</dbReference>
<dbReference type="CDD" id="cd02012">
    <property type="entry name" value="TPP_TK"/>
    <property type="match status" value="1"/>
</dbReference>
<organism evidence="3 4">
    <name type="scientific">Candidatus Yanofskybacteria bacterium RIFCSPLOWO2_12_FULL_43_11b</name>
    <dbReference type="NCBI Taxonomy" id="1802710"/>
    <lineage>
        <taxon>Bacteria</taxon>
        <taxon>Candidatus Yanofskyibacteriota</taxon>
    </lineage>
</organism>
<dbReference type="Proteomes" id="UP000177745">
    <property type="component" value="Unassembled WGS sequence"/>
</dbReference>
<evidence type="ECO:0000313" key="3">
    <source>
        <dbReference type="EMBL" id="OGN33603.1"/>
    </source>
</evidence>
<evidence type="ECO:0000256" key="1">
    <source>
        <dbReference type="SAM" id="Phobius"/>
    </source>
</evidence>
<dbReference type="AlphaFoldDB" id="A0A1F8H7M4"/>
<reference evidence="3 4" key="1">
    <citation type="journal article" date="2016" name="Nat. Commun.">
        <title>Thousands of microbial genomes shed light on interconnected biogeochemical processes in an aquifer system.</title>
        <authorList>
            <person name="Anantharaman K."/>
            <person name="Brown C.T."/>
            <person name="Hug L.A."/>
            <person name="Sharon I."/>
            <person name="Castelle C.J."/>
            <person name="Probst A.J."/>
            <person name="Thomas B.C."/>
            <person name="Singh A."/>
            <person name="Wilkins M.J."/>
            <person name="Karaoz U."/>
            <person name="Brodie E.L."/>
            <person name="Williams K.H."/>
            <person name="Hubbard S.S."/>
            <person name="Banfield J.F."/>
        </authorList>
    </citation>
    <scope>NUCLEOTIDE SEQUENCE [LARGE SCALE GENOMIC DNA]</scope>
</reference>
<dbReference type="Gene3D" id="3.40.50.970">
    <property type="match status" value="1"/>
</dbReference>
<dbReference type="SUPFAM" id="SSF52518">
    <property type="entry name" value="Thiamin diphosphate-binding fold (THDP-binding)"/>
    <property type="match status" value="1"/>
</dbReference>
<dbReference type="PANTHER" id="PTHR47514:SF2">
    <property type="entry name" value="TRANSKETOLASE"/>
    <property type="match status" value="1"/>
</dbReference>
<evidence type="ECO:0000259" key="2">
    <source>
        <dbReference type="Pfam" id="PF00456"/>
    </source>
</evidence>
<keyword evidence="1" id="KW-1133">Transmembrane helix</keyword>
<keyword evidence="1" id="KW-0812">Transmembrane</keyword>
<accession>A0A1F8H7M4</accession>
<feature type="transmembrane region" description="Helical" evidence="1">
    <location>
        <begin position="21"/>
        <end position="39"/>
    </location>
</feature>
<name>A0A1F8H7M4_9BACT</name>
<sequence length="266" mass="29247">MAKQARMARHMILDMIFEARSSHLGCALSIVDILTALYFGDILKIDPKNPDLEDRDKFILSKGHACVALYATLALKGYFSLEKLKEYGTDGTLIGDHNTRGALPGIETTNGSLGHGLPIGVGMALAAKKAKRSSRVFVLVGDGELQEGSNWEALMFAGFHKLDNLTLIIDNNNLETLGPTDKILSLAGLHDKLESFGWDTESICGHRFAEIIGQLNMSHEKPFALNCHTTKGKGVPFMENDHIWHGKCPTKEEYERAKKELNGGLQ</sequence>
<keyword evidence="1" id="KW-0472">Membrane</keyword>
<protein>
    <recommendedName>
        <fullName evidence="2">Transketolase N-terminal domain-containing protein</fullName>
    </recommendedName>
</protein>
<proteinExistence type="predicted"/>
<evidence type="ECO:0000313" key="4">
    <source>
        <dbReference type="Proteomes" id="UP000177745"/>
    </source>
</evidence>
<dbReference type="Pfam" id="PF00456">
    <property type="entry name" value="Transketolase_N"/>
    <property type="match status" value="1"/>
</dbReference>
<dbReference type="InterPro" id="IPR029061">
    <property type="entry name" value="THDP-binding"/>
</dbReference>
<gene>
    <name evidence="3" type="ORF">A3G51_02670</name>
</gene>
<comment type="caution">
    <text evidence="3">The sequence shown here is derived from an EMBL/GenBank/DDBJ whole genome shotgun (WGS) entry which is preliminary data.</text>
</comment>
<dbReference type="PANTHER" id="PTHR47514">
    <property type="entry name" value="TRANSKETOLASE N-TERMINAL SECTION-RELATED"/>
    <property type="match status" value="1"/>
</dbReference>
<feature type="domain" description="Transketolase N-terminal" evidence="2">
    <location>
        <begin position="5"/>
        <end position="261"/>
    </location>
</feature>